<name>A0AAE0L1C1_9CHLO</name>
<proteinExistence type="predicted"/>
<reference evidence="3 4" key="1">
    <citation type="journal article" date="2015" name="Genome Biol. Evol.">
        <title>Comparative Genomics of a Bacterivorous Green Alga Reveals Evolutionary Causalities and Consequences of Phago-Mixotrophic Mode of Nutrition.</title>
        <authorList>
            <person name="Burns J.A."/>
            <person name="Paasch A."/>
            <person name="Narechania A."/>
            <person name="Kim E."/>
        </authorList>
    </citation>
    <scope>NUCLEOTIDE SEQUENCE [LARGE SCALE GENOMIC DNA]</scope>
    <source>
        <strain evidence="3 4">PLY_AMNH</strain>
    </source>
</reference>
<keyword evidence="4" id="KW-1185">Reference proteome</keyword>
<dbReference type="SUPFAM" id="SSF55781">
    <property type="entry name" value="GAF domain-like"/>
    <property type="match status" value="1"/>
</dbReference>
<dbReference type="AlphaFoldDB" id="A0AAE0L1C1"/>
<dbReference type="EMBL" id="LGRX02012013">
    <property type="protein sequence ID" value="KAK3268115.1"/>
    <property type="molecule type" value="Genomic_DNA"/>
</dbReference>
<evidence type="ECO:0000256" key="1">
    <source>
        <dbReference type="ARBA" id="ARBA00023170"/>
    </source>
</evidence>
<dbReference type="InterPro" id="IPR029016">
    <property type="entry name" value="GAF-like_dom_sf"/>
</dbReference>
<dbReference type="PANTHER" id="PTHR43102:SF2">
    <property type="entry name" value="GAF DOMAIN-CONTAINING PROTEIN"/>
    <property type="match status" value="1"/>
</dbReference>
<dbReference type="InterPro" id="IPR003018">
    <property type="entry name" value="GAF"/>
</dbReference>
<dbReference type="Gene3D" id="3.30.450.40">
    <property type="match status" value="1"/>
</dbReference>
<gene>
    <name evidence="3" type="ORF">CYMTET_23361</name>
</gene>
<evidence type="ECO:0000259" key="2">
    <source>
        <dbReference type="Pfam" id="PF01590"/>
    </source>
</evidence>
<dbReference type="Pfam" id="PF01590">
    <property type="entry name" value="GAF"/>
    <property type="match status" value="1"/>
</dbReference>
<dbReference type="PANTHER" id="PTHR43102">
    <property type="entry name" value="SLR1143 PROTEIN"/>
    <property type="match status" value="1"/>
</dbReference>
<comment type="caution">
    <text evidence="3">The sequence shown here is derived from an EMBL/GenBank/DDBJ whole genome shotgun (WGS) entry which is preliminary data.</text>
</comment>
<accession>A0AAE0L1C1</accession>
<keyword evidence="1" id="KW-0675">Receptor</keyword>
<dbReference type="Proteomes" id="UP001190700">
    <property type="component" value="Unassembled WGS sequence"/>
</dbReference>
<organism evidence="3 4">
    <name type="scientific">Cymbomonas tetramitiformis</name>
    <dbReference type="NCBI Taxonomy" id="36881"/>
    <lineage>
        <taxon>Eukaryota</taxon>
        <taxon>Viridiplantae</taxon>
        <taxon>Chlorophyta</taxon>
        <taxon>Pyramimonadophyceae</taxon>
        <taxon>Pyramimonadales</taxon>
        <taxon>Pyramimonadaceae</taxon>
        <taxon>Cymbomonas</taxon>
    </lineage>
</organism>
<evidence type="ECO:0000313" key="3">
    <source>
        <dbReference type="EMBL" id="KAK3268115.1"/>
    </source>
</evidence>
<protein>
    <recommendedName>
        <fullName evidence="2">GAF domain-containing protein</fullName>
    </recommendedName>
</protein>
<sequence length="231" mass="25714">MPTKLDETKKVFQSHNISEDIEDTAHVGGEVDTNKLGELDVNKIDVKKISDFGQDQGACLYGTPELSEEARLKVLEDFKILDTPADPRFDRVTELGTLIFGLPICLVSLVDRHRQWFKSSRGLDVTFTDRCSSFCAYTVQSGTPKVLVVLDAFDDERFVNNPLVVHSPGIRFYAGAVLEDLASGHRLGTVCIIDTKPWNSFDESKIQVLQSLASLCMQVCTPLPIPYVFSK</sequence>
<feature type="domain" description="GAF" evidence="2">
    <location>
        <begin position="88"/>
        <end position="218"/>
    </location>
</feature>
<evidence type="ECO:0000313" key="4">
    <source>
        <dbReference type="Proteomes" id="UP001190700"/>
    </source>
</evidence>